<organism evidence="2 3">
    <name type="scientific">Sphingobacterium athyrii</name>
    <dbReference type="NCBI Taxonomy" id="2152717"/>
    <lineage>
        <taxon>Bacteria</taxon>
        <taxon>Pseudomonadati</taxon>
        <taxon>Bacteroidota</taxon>
        <taxon>Sphingobacteriia</taxon>
        <taxon>Sphingobacteriales</taxon>
        <taxon>Sphingobacteriaceae</taxon>
        <taxon>Sphingobacterium</taxon>
    </lineage>
</organism>
<dbReference type="Proteomes" id="UP000250831">
    <property type="component" value="Unassembled WGS sequence"/>
</dbReference>
<reference evidence="2 3" key="1">
    <citation type="submission" date="2018-04" db="EMBL/GenBank/DDBJ databases">
        <title>Sphingobacterium sp. M46 Genome.</title>
        <authorList>
            <person name="Cheng J."/>
            <person name="Li Y."/>
        </authorList>
    </citation>
    <scope>NUCLEOTIDE SEQUENCE [LARGE SCALE GENOMIC DNA]</scope>
    <source>
        <strain evidence="2 3">M46</strain>
    </source>
</reference>
<evidence type="ECO:0000313" key="2">
    <source>
        <dbReference type="EMBL" id="PUV23912.1"/>
    </source>
</evidence>
<sequence length="45" mass="5142">MTFGELSGKKKKKINFYSLAQFFKQSGCVNALYLDGYVSRAYLPE</sequence>
<dbReference type="Pfam" id="PF09992">
    <property type="entry name" value="NAGPA"/>
    <property type="match status" value="1"/>
</dbReference>
<name>A0A363NSX2_9SPHI</name>
<dbReference type="AlphaFoldDB" id="A0A363NSX2"/>
<gene>
    <name evidence="2" type="ORF">DCO56_11030</name>
</gene>
<accession>A0A363NSX2</accession>
<comment type="caution">
    <text evidence="2">The sequence shown here is derived from an EMBL/GenBank/DDBJ whole genome shotgun (WGS) entry which is preliminary data.</text>
</comment>
<feature type="domain" description="Phosphodiester glycosidase" evidence="1">
    <location>
        <begin position="8"/>
        <end position="41"/>
    </location>
</feature>
<dbReference type="InterPro" id="IPR018711">
    <property type="entry name" value="NAGPA"/>
</dbReference>
<evidence type="ECO:0000259" key="1">
    <source>
        <dbReference type="Pfam" id="PF09992"/>
    </source>
</evidence>
<dbReference type="RefSeq" id="WP_108633841.1">
    <property type="nucleotide sequence ID" value="NZ_QCXX01000003.1"/>
</dbReference>
<dbReference type="OrthoDB" id="5515706at2"/>
<keyword evidence="3" id="KW-1185">Reference proteome</keyword>
<protein>
    <recommendedName>
        <fullName evidence="1">Phosphodiester glycosidase domain-containing protein</fullName>
    </recommendedName>
</protein>
<evidence type="ECO:0000313" key="3">
    <source>
        <dbReference type="Proteomes" id="UP000250831"/>
    </source>
</evidence>
<proteinExistence type="predicted"/>
<dbReference type="EMBL" id="QCXX01000003">
    <property type="protein sequence ID" value="PUV23912.1"/>
    <property type="molecule type" value="Genomic_DNA"/>
</dbReference>